<proteinExistence type="predicted"/>
<accession>A0ABS4T3X3</accession>
<evidence type="ECO:0000256" key="3">
    <source>
        <dbReference type="ARBA" id="ARBA00022989"/>
    </source>
</evidence>
<comment type="subcellular location">
    <subcellularLocation>
        <location evidence="1">Membrane</location>
        <topology evidence="1">Multi-pass membrane protein</topology>
    </subcellularLocation>
</comment>
<keyword evidence="3 5" id="KW-1133">Transmembrane helix</keyword>
<evidence type="ECO:0000313" key="8">
    <source>
        <dbReference type="Proteomes" id="UP001519331"/>
    </source>
</evidence>
<dbReference type="InterPro" id="IPR013525">
    <property type="entry name" value="ABC2_TM"/>
</dbReference>
<feature type="transmembrane region" description="Helical" evidence="5">
    <location>
        <begin position="76"/>
        <end position="100"/>
    </location>
</feature>
<feature type="transmembrane region" description="Helical" evidence="5">
    <location>
        <begin position="133"/>
        <end position="153"/>
    </location>
</feature>
<evidence type="ECO:0000256" key="5">
    <source>
        <dbReference type="SAM" id="Phobius"/>
    </source>
</evidence>
<dbReference type="PANTHER" id="PTHR43229:SF2">
    <property type="entry name" value="NODULATION PROTEIN J"/>
    <property type="match status" value="1"/>
</dbReference>
<feature type="transmembrane region" description="Helical" evidence="5">
    <location>
        <begin position="43"/>
        <end position="64"/>
    </location>
</feature>
<dbReference type="EMBL" id="JAGINX010000001">
    <property type="protein sequence ID" value="MBP2319146.1"/>
    <property type="molecule type" value="Genomic_DNA"/>
</dbReference>
<evidence type="ECO:0000313" key="7">
    <source>
        <dbReference type="EMBL" id="MBP2319146.1"/>
    </source>
</evidence>
<dbReference type="Pfam" id="PF12698">
    <property type="entry name" value="ABC2_membrane_3"/>
    <property type="match status" value="1"/>
</dbReference>
<dbReference type="PANTHER" id="PTHR43229">
    <property type="entry name" value="NODULATION PROTEIN J"/>
    <property type="match status" value="1"/>
</dbReference>
<organism evidence="7 8">
    <name type="scientific">Nesterenkonia lacusekhoensis</name>
    <dbReference type="NCBI Taxonomy" id="150832"/>
    <lineage>
        <taxon>Bacteria</taxon>
        <taxon>Bacillati</taxon>
        <taxon>Actinomycetota</taxon>
        <taxon>Actinomycetes</taxon>
        <taxon>Micrococcales</taxon>
        <taxon>Micrococcaceae</taxon>
        <taxon>Nesterenkonia</taxon>
    </lineage>
</organism>
<evidence type="ECO:0000256" key="4">
    <source>
        <dbReference type="ARBA" id="ARBA00023136"/>
    </source>
</evidence>
<keyword evidence="4 5" id="KW-0472">Membrane</keyword>
<evidence type="ECO:0000256" key="1">
    <source>
        <dbReference type="ARBA" id="ARBA00004141"/>
    </source>
</evidence>
<dbReference type="Proteomes" id="UP001519331">
    <property type="component" value="Unassembled WGS sequence"/>
</dbReference>
<sequence>MNILFTGLMGIASTLMLEREDGTLHRARAIPHGAIGYFLGKLISQALLCLVTFTVVLALSMILFDGFALHRANSLLTLSWVLPLGIVAMLPIGVVLGSALRHPRQLSFVSLLLMCLTAVSGVFYPLSLQSPMLQLIGQAFPLYWLGLGVRGAMLPDAFAADELGESWRLLETAGVLSLWAVVGSALAVYVLRKSSRRAVGSRMKESSP</sequence>
<gene>
    <name evidence="7" type="ORF">JOF45_002165</name>
</gene>
<keyword evidence="8" id="KW-1185">Reference proteome</keyword>
<evidence type="ECO:0000259" key="6">
    <source>
        <dbReference type="Pfam" id="PF12698"/>
    </source>
</evidence>
<keyword evidence="2 5" id="KW-0812">Transmembrane</keyword>
<comment type="caution">
    <text evidence="7">The sequence shown here is derived from an EMBL/GenBank/DDBJ whole genome shotgun (WGS) entry which is preliminary data.</text>
</comment>
<reference evidence="7 8" key="1">
    <citation type="submission" date="2021-03" db="EMBL/GenBank/DDBJ databases">
        <title>Sequencing the genomes of 1000 actinobacteria strains.</title>
        <authorList>
            <person name="Klenk H.-P."/>
        </authorList>
    </citation>
    <scope>NUCLEOTIDE SEQUENCE [LARGE SCALE GENOMIC DNA]</scope>
    <source>
        <strain evidence="7 8">DSM 12544</strain>
    </source>
</reference>
<evidence type="ECO:0000256" key="2">
    <source>
        <dbReference type="ARBA" id="ARBA00022692"/>
    </source>
</evidence>
<name>A0ABS4T3X3_9MICC</name>
<feature type="transmembrane region" description="Helical" evidence="5">
    <location>
        <begin position="106"/>
        <end position="126"/>
    </location>
</feature>
<feature type="transmembrane region" description="Helical" evidence="5">
    <location>
        <begin position="173"/>
        <end position="191"/>
    </location>
</feature>
<dbReference type="InterPro" id="IPR051784">
    <property type="entry name" value="Nod_factor_ABC_transporter"/>
</dbReference>
<feature type="domain" description="ABC-2 type transporter transmembrane" evidence="6">
    <location>
        <begin position="2"/>
        <end position="189"/>
    </location>
</feature>
<protein>
    <submittedName>
        <fullName evidence="7">ABC-2 type transport system permease protein</fullName>
    </submittedName>
</protein>